<feature type="domain" description="NAD-dependent epimerase/dehydratase" evidence="1">
    <location>
        <begin position="7"/>
        <end position="225"/>
    </location>
</feature>
<dbReference type="SUPFAM" id="SSF51735">
    <property type="entry name" value="NAD(P)-binding Rossmann-fold domains"/>
    <property type="match status" value="1"/>
</dbReference>
<proteinExistence type="predicted"/>
<gene>
    <name evidence="2" type="primary">galE1</name>
    <name evidence="2" type="ORF">GCM10008939_20770</name>
</gene>
<dbReference type="EMBL" id="BMOE01000006">
    <property type="protein sequence ID" value="GGJ76400.1"/>
    <property type="molecule type" value="Genomic_DNA"/>
</dbReference>
<accession>A0A917PGG9</accession>
<evidence type="ECO:0000313" key="3">
    <source>
        <dbReference type="Proteomes" id="UP000635726"/>
    </source>
</evidence>
<reference evidence="2" key="2">
    <citation type="submission" date="2020-09" db="EMBL/GenBank/DDBJ databases">
        <authorList>
            <person name="Sun Q."/>
            <person name="Ohkuma M."/>
        </authorList>
    </citation>
    <scope>NUCLEOTIDE SEQUENCE</scope>
    <source>
        <strain evidence="2">JCM 14371</strain>
    </source>
</reference>
<organism evidence="2 3">
    <name type="scientific">Deinococcus aquiradiocola</name>
    <dbReference type="NCBI Taxonomy" id="393059"/>
    <lineage>
        <taxon>Bacteria</taxon>
        <taxon>Thermotogati</taxon>
        <taxon>Deinococcota</taxon>
        <taxon>Deinococci</taxon>
        <taxon>Deinococcales</taxon>
        <taxon>Deinococcaceae</taxon>
        <taxon>Deinococcus</taxon>
    </lineage>
</organism>
<dbReference type="AlphaFoldDB" id="A0A917PGG9"/>
<protein>
    <submittedName>
        <fullName evidence="2">dTDP-4-dehydrorhamnose 3,5-epimerase</fullName>
    </submittedName>
</protein>
<dbReference type="Proteomes" id="UP000635726">
    <property type="component" value="Unassembled WGS sequence"/>
</dbReference>
<dbReference type="GO" id="GO:0005737">
    <property type="term" value="C:cytoplasm"/>
    <property type="evidence" value="ECO:0007669"/>
    <property type="project" value="TreeGrafter"/>
</dbReference>
<dbReference type="Pfam" id="PF01370">
    <property type="entry name" value="Epimerase"/>
    <property type="match status" value="1"/>
</dbReference>
<dbReference type="GO" id="GO:0004029">
    <property type="term" value="F:aldehyde dehydrogenase (NAD+) activity"/>
    <property type="evidence" value="ECO:0007669"/>
    <property type="project" value="TreeGrafter"/>
</dbReference>
<dbReference type="InterPro" id="IPR001509">
    <property type="entry name" value="Epimerase_deHydtase"/>
</dbReference>
<sequence>MLDGMRVLVTGATGFLGGAAARHLLASGHDVRGTGRNDRAGAALQRDGVPFVPADLTDPAVLPDLLRGMDAVLHCAALSTLWAPWAEYRRHNVQVSADLAAACARQGVRLVHVSTPSVYNAARVTRQVPESTPIPERYDSRYARSKHLAEHEVRLHLPDATILRPRGLYGPGDPSILPRLARALRARRLPRLGHAEVWTELTHVQNAAHAARLALEHRTGGVFNVTDGESVPIWQTVDRLADALGVPRPTRVVPARVAERAAQAAELIARLRPGQPEPPVTASGVRLLTRGMTLDLTRARTLLGYDPPVRPREGVPEAIDAAREACT</sequence>
<evidence type="ECO:0000313" key="2">
    <source>
        <dbReference type="EMBL" id="GGJ76400.1"/>
    </source>
</evidence>
<dbReference type="PANTHER" id="PTHR48079:SF6">
    <property type="entry name" value="NAD(P)-BINDING DOMAIN-CONTAINING PROTEIN-RELATED"/>
    <property type="match status" value="1"/>
</dbReference>
<keyword evidence="3" id="KW-1185">Reference proteome</keyword>
<dbReference type="InterPro" id="IPR051783">
    <property type="entry name" value="NAD(P)-dependent_oxidoreduct"/>
</dbReference>
<dbReference type="InterPro" id="IPR036291">
    <property type="entry name" value="NAD(P)-bd_dom_sf"/>
</dbReference>
<dbReference type="PANTHER" id="PTHR48079">
    <property type="entry name" value="PROTEIN YEEZ"/>
    <property type="match status" value="1"/>
</dbReference>
<reference evidence="2" key="1">
    <citation type="journal article" date="2014" name="Int. J. Syst. Evol. Microbiol.">
        <title>Complete genome sequence of Corynebacterium casei LMG S-19264T (=DSM 44701T), isolated from a smear-ripened cheese.</title>
        <authorList>
            <consortium name="US DOE Joint Genome Institute (JGI-PGF)"/>
            <person name="Walter F."/>
            <person name="Albersmeier A."/>
            <person name="Kalinowski J."/>
            <person name="Ruckert C."/>
        </authorList>
    </citation>
    <scope>NUCLEOTIDE SEQUENCE</scope>
    <source>
        <strain evidence="2">JCM 14371</strain>
    </source>
</reference>
<name>A0A917PGG9_9DEIO</name>
<dbReference type="Gene3D" id="3.40.50.720">
    <property type="entry name" value="NAD(P)-binding Rossmann-like Domain"/>
    <property type="match status" value="1"/>
</dbReference>
<comment type="caution">
    <text evidence="2">The sequence shown here is derived from an EMBL/GenBank/DDBJ whole genome shotgun (WGS) entry which is preliminary data.</text>
</comment>
<evidence type="ECO:0000259" key="1">
    <source>
        <dbReference type="Pfam" id="PF01370"/>
    </source>
</evidence>